<dbReference type="SMART" id="SM00033">
    <property type="entry name" value="CH"/>
    <property type="match status" value="1"/>
</dbReference>
<dbReference type="PANTHER" id="PTHR47385:SF14">
    <property type="entry name" value="TRANSGELIN"/>
    <property type="match status" value="1"/>
</dbReference>
<dbReference type="SUPFAM" id="SSF47576">
    <property type="entry name" value="Calponin-homology domain, CH-domain"/>
    <property type="match status" value="1"/>
</dbReference>
<evidence type="ECO:0000313" key="2">
    <source>
        <dbReference type="EMBL" id="TBU20324.1"/>
    </source>
</evidence>
<dbReference type="InterPro" id="IPR036872">
    <property type="entry name" value="CH_dom_sf"/>
</dbReference>
<dbReference type="Pfam" id="PF00307">
    <property type="entry name" value="CH"/>
    <property type="match status" value="1"/>
</dbReference>
<dbReference type="Gene3D" id="1.10.418.10">
    <property type="entry name" value="Calponin-like domain"/>
    <property type="match status" value="1"/>
</dbReference>
<dbReference type="PROSITE" id="PS50021">
    <property type="entry name" value="CH"/>
    <property type="match status" value="1"/>
</dbReference>
<dbReference type="GO" id="GO:0015629">
    <property type="term" value="C:actin cytoskeleton"/>
    <property type="evidence" value="ECO:0007669"/>
    <property type="project" value="TreeGrafter"/>
</dbReference>
<gene>
    <name evidence="2" type="ORF">CWI38_0089p0040</name>
</gene>
<dbReference type="PRINTS" id="PR00888">
    <property type="entry name" value="SM22CALPONIN"/>
</dbReference>
<dbReference type="VEuPathDB" id="MicrosporidiaDB:CWI38_0089p0040"/>
<protein>
    <submittedName>
        <fullName evidence="2">CH domain-containing protein</fullName>
    </submittedName>
</protein>
<feature type="domain" description="Calponin-homology (CH)" evidence="1">
    <location>
        <begin position="2"/>
        <end position="106"/>
    </location>
</feature>
<accession>A0A4Q9M0Y5</accession>
<dbReference type="EMBL" id="PITK01000089">
    <property type="protein sequence ID" value="TBU20324.1"/>
    <property type="molecule type" value="Genomic_DNA"/>
</dbReference>
<dbReference type="STRING" id="1176355.A0A4Q9M0Y5"/>
<evidence type="ECO:0000259" key="1">
    <source>
        <dbReference type="PROSITE" id="PS50021"/>
    </source>
</evidence>
<dbReference type="AlphaFoldDB" id="A0A4Q9M0Y5"/>
<keyword evidence="3" id="KW-1185">Reference proteome</keyword>
<reference evidence="2 3" key="1">
    <citation type="submission" date="2017-12" db="EMBL/GenBank/DDBJ databases">
        <authorList>
            <person name="Pombert J.-F."/>
            <person name="Haag K.L."/>
            <person name="Ebert D."/>
        </authorList>
    </citation>
    <scope>NUCLEOTIDE SEQUENCE [LARGE SCALE GENOMIC DNA]</scope>
    <source>
        <strain evidence="2">IL-G-3</strain>
    </source>
</reference>
<comment type="caution">
    <text evidence="2">The sequence shown here is derived from an EMBL/GenBank/DDBJ whole genome shotgun (WGS) entry which is preliminary data.</text>
</comment>
<organism evidence="2 3">
    <name type="scientific">Hamiltosporidium tvaerminnensis</name>
    <dbReference type="NCBI Taxonomy" id="1176355"/>
    <lineage>
        <taxon>Eukaryota</taxon>
        <taxon>Fungi</taxon>
        <taxon>Fungi incertae sedis</taxon>
        <taxon>Microsporidia</taxon>
        <taxon>Dubosqiidae</taxon>
        <taxon>Hamiltosporidium</taxon>
    </lineage>
</organism>
<proteinExistence type="predicted"/>
<dbReference type="InterPro" id="IPR001715">
    <property type="entry name" value="CH_dom"/>
</dbReference>
<dbReference type="GO" id="GO:0007015">
    <property type="term" value="P:actin filament organization"/>
    <property type="evidence" value="ECO:0007669"/>
    <property type="project" value="TreeGrafter"/>
</dbReference>
<dbReference type="PANTHER" id="PTHR47385">
    <property type="entry name" value="CALPONIN"/>
    <property type="match status" value="1"/>
</dbReference>
<dbReference type="OrthoDB" id="21595at2759"/>
<evidence type="ECO:0000313" key="3">
    <source>
        <dbReference type="Proteomes" id="UP000292282"/>
    </source>
</evidence>
<dbReference type="InterPro" id="IPR003096">
    <property type="entry name" value="SM22_calponin"/>
</dbReference>
<sequence length="173" mass="19866">MEKEQEEIINWINTLLTETNSPSSLQDFLKDGIILCKLANKISPGTCKYTESRMKFKQMENINAFLDSARKLGVPEYELFLTVDLIESKNIKQVVNCLYSLSRNVQKSGIFDGPFIGPKLYEKRNIEFSQEALDRGNVSVYKQMGSYVDFSKYTLTDGVRRQITDSLKKKPND</sequence>
<dbReference type="Proteomes" id="UP000292282">
    <property type="component" value="Unassembled WGS sequence"/>
</dbReference>
<dbReference type="GO" id="GO:0051015">
    <property type="term" value="F:actin filament binding"/>
    <property type="evidence" value="ECO:0007669"/>
    <property type="project" value="TreeGrafter"/>
</dbReference>
<name>A0A4Q9M0Y5_9MICR</name>
<dbReference type="InterPro" id="IPR050606">
    <property type="entry name" value="Calponin-like"/>
</dbReference>